<name>A0A0V8EWC6_LACLL</name>
<dbReference type="RefSeq" id="WP_058212378.1">
    <property type="nucleotide sequence ID" value="NZ_LKLW01000003.1"/>
</dbReference>
<dbReference type="GO" id="GO:0006488">
    <property type="term" value="P:dolichol-linked oligosaccharide biosynthetic process"/>
    <property type="evidence" value="ECO:0007669"/>
    <property type="project" value="InterPro"/>
</dbReference>
<reference evidence="8" key="1">
    <citation type="submission" date="2015-10" db="EMBL/GenBank/DDBJ databases">
        <title>Draft Genome Sequences of 11 Lactococcus lactis subspecies cremoris strains.</title>
        <authorList>
            <person name="Wels M."/>
            <person name="Backus L."/>
            <person name="Boekhorst J."/>
            <person name="Dijkstra A."/>
            <person name="Beerthuizen M."/>
            <person name="Kelly W."/>
            <person name="Siezen R."/>
            <person name="Bachmann H."/>
            <person name="Van Hijum S."/>
        </authorList>
    </citation>
    <scope>NUCLEOTIDE SEQUENCE [LARGE SCALE GENOMIC DNA]</scope>
    <source>
        <strain evidence="8">N42</strain>
    </source>
</reference>
<dbReference type="InterPro" id="IPR007235">
    <property type="entry name" value="Glyco_trans_28_C"/>
</dbReference>
<evidence type="ECO:0000259" key="6">
    <source>
        <dbReference type="Pfam" id="PF04101"/>
    </source>
</evidence>
<dbReference type="InterPro" id="IPR039042">
    <property type="entry name" value="Alg13-like"/>
</dbReference>
<organism evidence="7 8">
    <name type="scientific">Lactococcus lactis subsp. lactis</name>
    <name type="common">Streptococcus lactis</name>
    <dbReference type="NCBI Taxonomy" id="1360"/>
    <lineage>
        <taxon>Bacteria</taxon>
        <taxon>Bacillati</taxon>
        <taxon>Bacillota</taxon>
        <taxon>Bacilli</taxon>
        <taxon>Lactobacillales</taxon>
        <taxon>Streptococcaceae</taxon>
        <taxon>Lactococcus</taxon>
    </lineage>
</organism>
<comment type="subcellular location">
    <subcellularLocation>
        <location evidence="1">Endoplasmic reticulum</location>
    </subcellularLocation>
</comment>
<comment type="similarity">
    <text evidence="2">Belongs to the glycosyltransferase 28 family.</text>
</comment>
<protein>
    <submittedName>
        <fullName evidence="7">Glycosyl transferase CpsG</fullName>
    </submittedName>
</protein>
<dbReference type="GO" id="GO:0016758">
    <property type="term" value="F:hexosyltransferase activity"/>
    <property type="evidence" value="ECO:0007669"/>
    <property type="project" value="InterPro"/>
</dbReference>
<accession>A0A0V8EWC6</accession>
<evidence type="ECO:0000256" key="1">
    <source>
        <dbReference type="ARBA" id="ARBA00004240"/>
    </source>
</evidence>
<evidence type="ECO:0000256" key="2">
    <source>
        <dbReference type="ARBA" id="ARBA00006962"/>
    </source>
</evidence>
<evidence type="ECO:0000256" key="3">
    <source>
        <dbReference type="ARBA" id="ARBA00022676"/>
    </source>
</evidence>
<sequence>MIFVTVGTHEQPFNRLIQKVDELVRDGKIKEEVFIQIGYSTYEPKYTKWAKVIGYDEMADCLKKADVVVTHGGPSTYMQVLRLGKIPVVVPRQLKFNEHVNNHQLDVTKQVQAKSYPVIICEDIEQLFEDIQEVRKLKNIVQISQNKKFIESFEKIVKGLIK</sequence>
<gene>
    <name evidence="7" type="ORF">N42_0110</name>
</gene>
<evidence type="ECO:0000313" key="7">
    <source>
        <dbReference type="EMBL" id="KSU30182.1"/>
    </source>
</evidence>
<keyword evidence="4 7" id="KW-0808">Transferase</keyword>
<dbReference type="PANTHER" id="PTHR12867:SF6">
    <property type="entry name" value="N-ACETYLGLUCOSAMINYLDIPHOSPHODOLICHOL N-ACETYLGLUCOSAMINYLTRANSFERASE"/>
    <property type="match status" value="1"/>
</dbReference>
<dbReference type="Pfam" id="PF04101">
    <property type="entry name" value="Glyco_tran_28_C"/>
    <property type="match status" value="1"/>
</dbReference>
<dbReference type="InterPro" id="IPR048097">
    <property type="entry name" value="Cps14G-like"/>
</dbReference>
<proteinExistence type="inferred from homology"/>
<comment type="caution">
    <text evidence="7">The sequence shown here is derived from an EMBL/GenBank/DDBJ whole genome shotgun (WGS) entry which is preliminary data.</text>
</comment>
<evidence type="ECO:0000256" key="4">
    <source>
        <dbReference type="ARBA" id="ARBA00022679"/>
    </source>
</evidence>
<evidence type="ECO:0000313" key="8">
    <source>
        <dbReference type="Proteomes" id="UP000052991"/>
    </source>
</evidence>
<dbReference type="SUPFAM" id="SSF53756">
    <property type="entry name" value="UDP-Glycosyltransferase/glycogen phosphorylase"/>
    <property type="match status" value="1"/>
</dbReference>
<dbReference type="Gene3D" id="3.40.50.2000">
    <property type="entry name" value="Glycogen Phosphorylase B"/>
    <property type="match status" value="1"/>
</dbReference>
<dbReference type="PATRIC" id="fig|1360.116.peg.1986"/>
<dbReference type="EMBL" id="LKLW01000003">
    <property type="protein sequence ID" value="KSU30182.1"/>
    <property type="molecule type" value="Genomic_DNA"/>
</dbReference>
<dbReference type="PANTHER" id="PTHR12867">
    <property type="entry name" value="GLYCOSYL TRANSFERASE-RELATED"/>
    <property type="match status" value="1"/>
</dbReference>
<dbReference type="AlphaFoldDB" id="A0A0V8EWC6"/>
<keyword evidence="3" id="KW-0328">Glycosyltransferase</keyword>
<dbReference type="NCBIfam" id="NF041548">
    <property type="entry name" value="PssE"/>
    <property type="match status" value="1"/>
</dbReference>
<keyword evidence="5" id="KW-0256">Endoplasmic reticulum</keyword>
<feature type="domain" description="Glycosyl transferase family 28 C-terminal" evidence="6">
    <location>
        <begin position="1"/>
        <end position="158"/>
    </location>
</feature>
<dbReference type="Proteomes" id="UP000052991">
    <property type="component" value="Unassembled WGS sequence"/>
</dbReference>
<evidence type="ECO:0000256" key="5">
    <source>
        <dbReference type="ARBA" id="ARBA00022824"/>
    </source>
</evidence>